<dbReference type="InterPro" id="IPR036390">
    <property type="entry name" value="WH_DNA-bd_sf"/>
</dbReference>
<proteinExistence type="predicted"/>
<protein>
    <submittedName>
        <fullName evidence="6">IclR family transcriptional regulator</fullName>
    </submittedName>
</protein>
<dbReference type="InterPro" id="IPR005471">
    <property type="entry name" value="Tscrpt_reg_IclR_N"/>
</dbReference>
<accession>A0ABW5VNW6</accession>
<keyword evidence="7" id="KW-1185">Reference proteome</keyword>
<dbReference type="SMART" id="SM00346">
    <property type="entry name" value="HTH_ICLR"/>
    <property type="match status" value="1"/>
</dbReference>
<dbReference type="SUPFAM" id="SSF46785">
    <property type="entry name" value="Winged helix' DNA-binding domain"/>
    <property type="match status" value="1"/>
</dbReference>
<dbReference type="Pfam" id="PF01614">
    <property type="entry name" value="IclR_C"/>
    <property type="match status" value="1"/>
</dbReference>
<dbReference type="Gene3D" id="1.10.10.10">
    <property type="entry name" value="Winged helix-like DNA-binding domain superfamily/Winged helix DNA-binding domain"/>
    <property type="match status" value="1"/>
</dbReference>
<dbReference type="PROSITE" id="PS51078">
    <property type="entry name" value="ICLR_ED"/>
    <property type="match status" value="1"/>
</dbReference>
<dbReference type="Pfam" id="PF09339">
    <property type="entry name" value="HTH_IclR"/>
    <property type="match status" value="1"/>
</dbReference>
<gene>
    <name evidence="6" type="ORF">ACFS27_01370</name>
</gene>
<keyword evidence="1" id="KW-0805">Transcription regulation</keyword>
<evidence type="ECO:0000313" key="6">
    <source>
        <dbReference type="EMBL" id="MFD2792190.1"/>
    </source>
</evidence>
<keyword evidence="3" id="KW-0804">Transcription</keyword>
<dbReference type="PANTHER" id="PTHR30136">
    <property type="entry name" value="HELIX-TURN-HELIX TRANSCRIPTIONAL REGULATOR, ICLR FAMILY"/>
    <property type="match status" value="1"/>
</dbReference>
<comment type="caution">
    <text evidence="6">The sequence shown here is derived from an EMBL/GenBank/DDBJ whole genome shotgun (WGS) entry which is preliminary data.</text>
</comment>
<evidence type="ECO:0000256" key="1">
    <source>
        <dbReference type="ARBA" id="ARBA00023015"/>
    </source>
</evidence>
<dbReference type="PANTHER" id="PTHR30136:SF24">
    <property type="entry name" value="HTH-TYPE TRANSCRIPTIONAL REPRESSOR ALLR"/>
    <property type="match status" value="1"/>
</dbReference>
<feature type="domain" description="HTH iclR-type" evidence="4">
    <location>
        <begin position="15"/>
        <end position="73"/>
    </location>
</feature>
<name>A0ABW5VNW6_9MICO</name>
<dbReference type="Proteomes" id="UP001597479">
    <property type="component" value="Unassembled WGS sequence"/>
</dbReference>
<evidence type="ECO:0000259" key="5">
    <source>
        <dbReference type="PROSITE" id="PS51078"/>
    </source>
</evidence>
<dbReference type="SUPFAM" id="SSF55781">
    <property type="entry name" value="GAF domain-like"/>
    <property type="match status" value="1"/>
</dbReference>
<evidence type="ECO:0000259" key="4">
    <source>
        <dbReference type="PROSITE" id="PS51077"/>
    </source>
</evidence>
<sequence>MNDTSNRTSVDGGTVGTLARGLDIVEWVAATPGATVQRLSADLGLSRSAAYRIVGMLRDRGYVVGETELRLGPVIMRLGLQALEGLDIHAVGPEHLRELVDETEETAFIAVFDDDQMCYVMQEEGPQVVRVLSKLGGRAPLHASGLGKAYLSALPEAERGLVVERIPLTGYTATTFTTAPELHAELDRIRDQGWALDDAEREPGVRCIAAPIRGAGELPVAAISVAGPRDRIVAAQSSIVPAVVRTAARISVALGASPPSHPLSHDT</sequence>
<organism evidence="6 7">
    <name type="scientific">Promicromonospora vindobonensis</name>
    <dbReference type="NCBI Taxonomy" id="195748"/>
    <lineage>
        <taxon>Bacteria</taxon>
        <taxon>Bacillati</taxon>
        <taxon>Actinomycetota</taxon>
        <taxon>Actinomycetes</taxon>
        <taxon>Micrococcales</taxon>
        <taxon>Promicromonosporaceae</taxon>
        <taxon>Promicromonospora</taxon>
    </lineage>
</organism>
<keyword evidence="2" id="KW-0238">DNA-binding</keyword>
<evidence type="ECO:0000313" key="7">
    <source>
        <dbReference type="Proteomes" id="UP001597479"/>
    </source>
</evidence>
<dbReference type="RefSeq" id="WP_377179582.1">
    <property type="nucleotide sequence ID" value="NZ_JBHUOG010000001.1"/>
</dbReference>
<dbReference type="InterPro" id="IPR029016">
    <property type="entry name" value="GAF-like_dom_sf"/>
</dbReference>
<dbReference type="InterPro" id="IPR014757">
    <property type="entry name" value="Tscrpt_reg_IclR_C"/>
</dbReference>
<reference evidence="7" key="1">
    <citation type="journal article" date="2019" name="Int. J. Syst. Evol. Microbiol.">
        <title>The Global Catalogue of Microorganisms (GCM) 10K type strain sequencing project: providing services to taxonomists for standard genome sequencing and annotation.</title>
        <authorList>
            <consortium name="The Broad Institute Genomics Platform"/>
            <consortium name="The Broad Institute Genome Sequencing Center for Infectious Disease"/>
            <person name="Wu L."/>
            <person name="Ma J."/>
        </authorList>
    </citation>
    <scope>NUCLEOTIDE SEQUENCE [LARGE SCALE GENOMIC DNA]</scope>
    <source>
        <strain evidence="7">CCM 7044</strain>
    </source>
</reference>
<dbReference type="Gene3D" id="3.30.450.40">
    <property type="match status" value="1"/>
</dbReference>
<dbReference type="InterPro" id="IPR050707">
    <property type="entry name" value="HTH_MetabolicPath_Reg"/>
</dbReference>
<dbReference type="EMBL" id="JBHUOG010000001">
    <property type="protein sequence ID" value="MFD2792190.1"/>
    <property type="molecule type" value="Genomic_DNA"/>
</dbReference>
<dbReference type="InterPro" id="IPR036388">
    <property type="entry name" value="WH-like_DNA-bd_sf"/>
</dbReference>
<feature type="domain" description="IclR-ED" evidence="5">
    <location>
        <begin position="74"/>
        <end position="256"/>
    </location>
</feature>
<evidence type="ECO:0000256" key="3">
    <source>
        <dbReference type="ARBA" id="ARBA00023163"/>
    </source>
</evidence>
<dbReference type="PROSITE" id="PS51077">
    <property type="entry name" value="HTH_ICLR"/>
    <property type="match status" value="1"/>
</dbReference>
<evidence type="ECO:0000256" key="2">
    <source>
        <dbReference type="ARBA" id="ARBA00023125"/>
    </source>
</evidence>